<dbReference type="AlphaFoldDB" id="A0A167GTM5"/>
<dbReference type="InterPro" id="IPR040976">
    <property type="entry name" value="Pkinase_fungal"/>
</dbReference>
<dbReference type="EMBL" id="KV417332">
    <property type="protein sequence ID" value="KZO90896.1"/>
    <property type="molecule type" value="Genomic_DNA"/>
</dbReference>
<dbReference type="Proteomes" id="UP000076738">
    <property type="component" value="Unassembled WGS sequence"/>
</dbReference>
<dbReference type="Pfam" id="PF17667">
    <property type="entry name" value="Pkinase_fungal"/>
    <property type="match status" value="1"/>
</dbReference>
<dbReference type="InterPro" id="IPR011009">
    <property type="entry name" value="Kinase-like_dom_sf"/>
</dbReference>
<reference evidence="2 3" key="1">
    <citation type="journal article" date="2016" name="Mol. Biol. Evol.">
        <title>Comparative Genomics of Early-Diverging Mushroom-Forming Fungi Provides Insights into the Origins of Lignocellulose Decay Capabilities.</title>
        <authorList>
            <person name="Nagy L.G."/>
            <person name="Riley R."/>
            <person name="Tritt A."/>
            <person name="Adam C."/>
            <person name="Daum C."/>
            <person name="Floudas D."/>
            <person name="Sun H."/>
            <person name="Yadav J.S."/>
            <person name="Pangilinan J."/>
            <person name="Larsson K.H."/>
            <person name="Matsuura K."/>
            <person name="Barry K."/>
            <person name="Labutti K."/>
            <person name="Kuo R."/>
            <person name="Ohm R.A."/>
            <person name="Bhattacharya S.S."/>
            <person name="Shirouzu T."/>
            <person name="Yoshinaga Y."/>
            <person name="Martin F.M."/>
            <person name="Grigoriev I.V."/>
            <person name="Hibbett D.S."/>
        </authorList>
    </citation>
    <scope>NUCLEOTIDE SEQUENCE [LARGE SCALE GENOMIC DNA]</scope>
    <source>
        <strain evidence="2 3">TUFC12733</strain>
    </source>
</reference>
<organism evidence="2 3">
    <name type="scientific">Calocera viscosa (strain TUFC12733)</name>
    <dbReference type="NCBI Taxonomy" id="1330018"/>
    <lineage>
        <taxon>Eukaryota</taxon>
        <taxon>Fungi</taxon>
        <taxon>Dikarya</taxon>
        <taxon>Basidiomycota</taxon>
        <taxon>Agaricomycotina</taxon>
        <taxon>Dacrymycetes</taxon>
        <taxon>Dacrymycetales</taxon>
        <taxon>Dacrymycetaceae</taxon>
        <taxon>Calocera</taxon>
    </lineage>
</organism>
<evidence type="ECO:0000259" key="1">
    <source>
        <dbReference type="Pfam" id="PF17667"/>
    </source>
</evidence>
<gene>
    <name evidence="2" type="ORF">CALVIDRAFT_456691</name>
</gene>
<proteinExistence type="predicted"/>
<sequence>LDRRTYSYSIYKTIGKPLNQAHGPKELLRAIIHATVGLHNLFLQGYEHRDVSLGNIMIVPGGFKCDPPTQLPALERESICYGILIDGDQAIPRKGDRALQQSKFGTLPFMSLRLLFMMAANEPTLHTPLDDLESVVHTLGYLALDYSERHNTQTTIEKDWFQNF</sequence>
<feature type="domain" description="Fungal-type protein kinase" evidence="1">
    <location>
        <begin position="2"/>
        <end position="139"/>
    </location>
</feature>
<accession>A0A167GTM5</accession>
<dbReference type="SUPFAM" id="SSF56112">
    <property type="entry name" value="Protein kinase-like (PK-like)"/>
    <property type="match status" value="1"/>
</dbReference>
<feature type="non-terminal residue" evidence="2">
    <location>
        <position position="164"/>
    </location>
</feature>
<name>A0A167GTM5_CALVF</name>
<feature type="non-terminal residue" evidence="2">
    <location>
        <position position="1"/>
    </location>
</feature>
<protein>
    <recommendedName>
        <fullName evidence="1">Fungal-type protein kinase domain-containing protein</fullName>
    </recommendedName>
</protein>
<keyword evidence="3" id="KW-1185">Reference proteome</keyword>
<dbReference type="PANTHER" id="PTHR38248:SF2">
    <property type="entry name" value="FUNK1 11"/>
    <property type="match status" value="1"/>
</dbReference>
<evidence type="ECO:0000313" key="3">
    <source>
        <dbReference type="Proteomes" id="UP000076738"/>
    </source>
</evidence>
<dbReference type="OrthoDB" id="5584477at2759"/>
<evidence type="ECO:0000313" key="2">
    <source>
        <dbReference type="EMBL" id="KZO90896.1"/>
    </source>
</evidence>
<dbReference type="PANTHER" id="PTHR38248">
    <property type="entry name" value="FUNK1 6"/>
    <property type="match status" value="1"/>
</dbReference>